<dbReference type="Proteomes" id="UP001562065">
    <property type="component" value="Unassembled WGS sequence"/>
</dbReference>
<gene>
    <name evidence="2" type="ORF">AB5I84_09990</name>
</gene>
<dbReference type="EMBL" id="JBGCUO010000001">
    <property type="protein sequence ID" value="MEY1662476.1"/>
    <property type="molecule type" value="Genomic_DNA"/>
</dbReference>
<dbReference type="InterPro" id="IPR049820">
    <property type="entry name" value="Trnsprt_adja_ssu-like"/>
</dbReference>
<keyword evidence="3" id="KW-1185">Reference proteome</keyword>
<accession>A0ABV4AL28</accession>
<evidence type="ECO:0000313" key="3">
    <source>
        <dbReference type="Proteomes" id="UP001562065"/>
    </source>
</evidence>
<name>A0ABV4AL28_9GAMM</name>
<feature type="transmembrane region" description="Helical" evidence="1">
    <location>
        <begin position="6"/>
        <end position="29"/>
    </location>
</feature>
<proteinExistence type="predicted"/>
<evidence type="ECO:0000256" key="1">
    <source>
        <dbReference type="SAM" id="Phobius"/>
    </source>
</evidence>
<organism evidence="2 3">
    <name type="scientific">Isoalcanivorax beigongshangi</name>
    <dbReference type="NCBI Taxonomy" id="3238810"/>
    <lineage>
        <taxon>Bacteria</taxon>
        <taxon>Pseudomonadati</taxon>
        <taxon>Pseudomonadota</taxon>
        <taxon>Gammaproteobacteria</taxon>
        <taxon>Oceanospirillales</taxon>
        <taxon>Alcanivoracaceae</taxon>
        <taxon>Isoalcanivorax</taxon>
    </lineage>
</organism>
<sequence length="43" mass="5043">MTEFIYGAYILAWPALTLGVLIYICRAVWRDVAEARREQRDLV</sequence>
<keyword evidence="1" id="KW-0472">Membrane</keyword>
<dbReference type="NCBIfam" id="NF038354">
    <property type="entry name" value="trnsprt_adja_43"/>
    <property type="match status" value="1"/>
</dbReference>
<protein>
    <submittedName>
        <fullName evidence="2">Transporter small subunit</fullName>
    </submittedName>
</protein>
<reference evidence="2 3" key="1">
    <citation type="submission" date="2024-07" db="EMBL/GenBank/DDBJ databases">
        <authorList>
            <person name="Ren Q."/>
        </authorList>
    </citation>
    <scope>NUCLEOTIDE SEQUENCE [LARGE SCALE GENOMIC DNA]</scope>
    <source>
        <strain evidence="2 3">REN37</strain>
    </source>
</reference>
<keyword evidence="1" id="KW-0812">Transmembrane</keyword>
<evidence type="ECO:0000313" key="2">
    <source>
        <dbReference type="EMBL" id="MEY1662476.1"/>
    </source>
</evidence>
<keyword evidence="1" id="KW-1133">Transmembrane helix</keyword>
<dbReference type="RefSeq" id="WP_369455710.1">
    <property type="nucleotide sequence ID" value="NZ_JBGCUO010000001.1"/>
</dbReference>
<comment type="caution">
    <text evidence="2">The sequence shown here is derived from an EMBL/GenBank/DDBJ whole genome shotgun (WGS) entry which is preliminary data.</text>
</comment>